<proteinExistence type="predicted"/>
<feature type="compositionally biased region" description="Low complexity" evidence="1">
    <location>
        <begin position="157"/>
        <end position="167"/>
    </location>
</feature>
<organism evidence="2 3">
    <name type="scientific">Rathayibacter festucae DSM 15932</name>
    <dbReference type="NCBI Taxonomy" id="1328866"/>
    <lineage>
        <taxon>Bacteria</taxon>
        <taxon>Bacillati</taxon>
        <taxon>Actinomycetota</taxon>
        <taxon>Actinomycetes</taxon>
        <taxon>Micrococcales</taxon>
        <taxon>Microbacteriaceae</taxon>
        <taxon>Rathayibacter</taxon>
    </lineage>
</organism>
<dbReference type="Gene3D" id="2.60.290.11">
    <property type="entry name" value="TM1070-like"/>
    <property type="match status" value="1"/>
</dbReference>
<feature type="region of interest" description="Disordered" evidence="1">
    <location>
        <begin position="157"/>
        <end position="208"/>
    </location>
</feature>
<feature type="compositionally biased region" description="Basic and acidic residues" evidence="1">
    <location>
        <begin position="10"/>
        <end position="21"/>
    </location>
</feature>
<reference evidence="2 3" key="1">
    <citation type="submission" date="2018-03" db="EMBL/GenBank/DDBJ databases">
        <title>Bacteriophage NCPPB3778 and a type I-E CRISPR drive the evolution of the US Biological Select Agent, Rathayibacter toxicus.</title>
        <authorList>
            <person name="Davis E.W.II."/>
            <person name="Tabima J.F."/>
            <person name="Weisberg A.J."/>
            <person name="Dantas Lopes L."/>
            <person name="Wiseman M.S."/>
            <person name="Wiseman M.S."/>
            <person name="Pupko T."/>
            <person name="Belcher M.S."/>
            <person name="Sechler A.J."/>
            <person name="Tancos M.A."/>
            <person name="Schroeder B.K."/>
            <person name="Murray T.D."/>
            <person name="Luster D.G."/>
            <person name="Schneider W.L."/>
            <person name="Rogers E."/>
            <person name="Andreote F.D."/>
            <person name="Grunwald N.J."/>
            <person name="Putnam M.L."/>
            <person name="Chang J.H."/>
        </authorList>
    </citation>
    <scope>NUCLEOTIDE SEQUENCE [LARGE SCALE GENOMIC DNA]</scope>
    <source>
        <strain evidence="2 3">DSM 15932</strain>
    </source>
</reference>
<gene>
    <name evidence="2" type="ORF">C1I64_02490</name>
</gene>
<protein>
    <recommendedName>
        <fullName evidence="4">Large extracellular alpha-helical protein</fullName>
    </recommendedName>
</protein>
<dbReference type="EMBL" id="CP028137">
    <property type="protein sequence ID" value="AZZ51027.1"/>
    <property type="molecule type" value="Genomic_DNA"/>
</dbReference>
<evidence type="ECO:0000256" key="1">
    <source>
        <dbReference type="SAM" id="MobiDB-lite"/>
    </source>
</evidence>
<feature type="compositionally biased region" description="Basic and acidic residues" evidence="1">
    <location>
        <begin position="59"/>
        <end position="74"/>
    </location>
</feature>
<dbReference type="InterPro" id="IPR036698">
    <property type="entry name" value="TM1070-like_sf"/>
</dbReference>
<evidence type="ECO:0008006" key="4">
    <source>
        <dbReference type="Google" id="ProtNLM"/>
    </source>
</evidence>
<accession>A0A3T0SX62</accession>
<dbReference type="Pfam" id="PF18986">
    <property type="entry name" value="DUF5719"/>
    <property type="match status" value="1"/>
</dbReference>
<feature type="compositionally biased region" description="Low complexity" evidence="1">
    <location>
        <begin position="22"/>
        <end position="32"/>
    </location>
</feature>
<evidence type="ECO:0000313" key="3">
    <source>
        <dbReference type="Proteomes" id="UP000285317"/>
    </source>
</evidence>
<feature type="region of interest" description="Disordered" evidence="1">
    <location>
        <begin position="1"/>
        <end position="92"/>
    </location>
</feature>
<name>A0A3T0SX62_9MICO</name>
<dbReference type="KEGG" id="rfs:C1I64_02490"/>
<feature type="compositionally biased region" description="Basic and acidic residues" evidence="1">
    <location>
        <begin position="40"/>
        <end position="51"/>
    </location>
</feature>
<dbReference type="Proteomes" id="UP000285317">
    <property type="component" value="Chromosome"/>
</dbReference>
<evidence type="ECO:0000313" key="2">
    <source>
        <dbReference type="EMBL" id="AZZ51027.1"/>
    </source>
</evidence>
<dbReference type="AlphaFoldDB" id="A0A3T0SX62"/>
<sequence length="550" mass="54525">MPDPSVPDRSVPDPDVPDRSVPDPAVPARPAAESSAPGRPEPDPADQEKRMTPTPPRPSRAERRAERSAAKPGRDAPAAAPKRDRTVSAARRRRTALRTAAGVAGLALAGAAVVLPQILPGPLASRAADGVVVTPVAADGALVCAGDLIDASDPEELSALGESGSSLWPQDATGDASALEEADVASPGTGITRVDVPAESDPTPGGVTTQSIATEELFGLSALGCAEPSADSWLVAGSTDVGRTSTLVLANASEVAATVDLALYGENGVVPATGATGIVVPAGTVRALPLAGLAPDVLQPVVRMTARGGEIAASIQSSVISGLTPQGVETTGPAAAPSTLAVISGFTVASPPADTAGDDGTGGDGTPVLRILAPGEADSTVSIEVANEDPSGIGTSTQVVVPAGRVGEVPLSGLADGSYRVTLTSDQPVVAAGRTTSTGTAGTDFAWFVSGTATDVPFGVGNTRETGAVLHLANGSDSSASVQLESETGTRTLDIGPFASVSAELGVDPVVVTSDQPVQASVSIANEGRIAGYAIVPPGPLSSPVTVYSH</sequence>
<dbReference type="InterPro" id="IPR043777">
    <property type="entry name" value="DUF5719"/>
</dbReference>